<dbReference type="Gene3D" id="3.10.250.10">
    <property type="entry name" value="SRCR-like domain"/>
    <property type="match status" value="2"/>
</dbReference>
<feature type="signal peptide" evidence="17">
    <location>
        <begin position="1"/>
        <end position="21"/>
    </location>
</feature>
<dbReference type="InterPro" id="IPR050912">
    <property type="entry name" value="LOX-like_protein"/>
</dbReference>
<evidence type="ECO:0000256" key="9">
    <source>
        <dbReference type="ARBA" id="ARBA00022772"/>
    </source>
</evidence>
<dbReference type="PANTHER" id="PTHR45817">
    <property type="entry name" value="LYSYL OXIDASE-LIKE-RELATED"/>
    <property type="match status" value="1"/>
</dbReference>
<evidence type="ECO:0000256" key="15">
    <source>
        <dbReference type="ARBA" id="ARBA00047861"/>
    </source>
</evidence>
<dbReference type="Pfam" id="PF01186">
    <property type="entry name" value="Lysyl_oxidase"/>
    <property type="match status" value="1"/>
</dbReference>
<dbReference type="PANTHER" id="PTHR45817:SF4">
    <property type="entry name" value="LYSYL OXIDASE-LIKE-RELATED"/>
    <property type="match status" value="1"/>
</dbReference>
<dbReference type="PROSITE" id="PS50287">
    <property type="entry name" value="SRCR_2"/>
    <property type="match status" value="2"/>
</dbReference>
<evidence type="ECO:0000256" key="1">
    <source>
        <dbReference type="ARBA" id="ARBA00001935"/>
    </source>
</evidence>
<dbReference type="EC" id="1.4.3.13" evidence="14"/>
<dbReference type="Pfam" id="PF00530">
    <property type="entry name" value="SRCR"/>
    <property type="match status" value="2"/>
</dbReference>
<proteinExistence type="evidence at transcript level"/>
<reference evidence="19" key="1">
    <citation type="submission" date="2013-06" db="EMBL/GenBank/DDBJ databases">
        <title>Upstream open reading frames and Kozak regions of a set of assembled transcriptome sequences from the spider Cupiennius salei.</title>
        <authorList>
            <person name="French A.S."/>
            <person name="Li A.W."/>
            <person name="Meisner S."/>
            <person name="Torkkeli P.H."/>
        </authorList>
    </citation>
    <scope>NUCLEOTIDE SEQUENCE</scope>
    <source>
        <tissue evidence="19">Leg hypodermis</tissue>
    </source>
</reference>
<name>T1E173_CUPSA</name>
<dbReference type="GO" id="GO:0016020">
    <property type="term" value="C:membrane"/>
    <property type="evidence" value="ECO:0007669"/>
    <property type="project" value="InterPro"/>
</dbReference>
<keyword evidence="8" id="KW-0677">Repeat</keyword>
<dbReference type="SMART" id="SM00202">
    <property type="entry name" value="SR"/>
    <property type="match status" value="2"/>
</dbReference>
<comment type="cofactor">
    <cofactor evidence="1">
        <name>Cu cation</name>
        <dbReference type="ChEBI" id="CHEBI:23378"/>
    </cofactor>
</comment>
<dbReference type="PRINTS" id="PR00258">
    <property type="entry name" value="SPERACTRCPTR"/>
</dbReference>
<evidence type="ECO:0000256" key="7">
    <source>
        <dbReference type="ARBA" id="ARBA00022729"/>
    </source>
</evidence>
<feature type="chain" id="PRO_5004587114" description="protein-lysine 6-oxidase" evidence="17">
    <location>
        <begin position="22"/>
        <end position="493"/>
    </location>
</feature>
<evidence type="ECO:0000256" key="11">
    <source>
        <dbReference type="ARBA" id="ARBA00023008"/>
    </source>
</evidence>
<evidence type="ECO:0000256" key="17">
    <source>
        <dbReference type="SAM" id="SignalP"/>
    </source>
</evidence>
<evidence type="ECO:0000256" key="12">
    <source>
        <dbReference type="ARBA" id="ARBA00023157"/>
    </source>
</evidence>
<evidence type="ECO:0000256" key="4">
    <source>
        <dbReference type="ARBA" id="ARBA00022477"/>
    </source>
</evidence>
<dbReference type="PRINTS" id="PR00074">
    <property type="entry name" value="LYSYLOXIDASE"/>
</dbReference>
<dbReference type="FunFam" id="3.10.250.10:FF:000001">
    <property type="entry name" value="Lysyl oxidase 4 isoform X1"/>
    <property type="match status" value="1"/>
</dbReference>
<evidence type="ECO:0000313" key="19">
    <source>
        <dbReference type="EMBL" id="JAA92918.1"/>
    </source>
</evidence>
<dbReference type="PROSITE" id="PS00420">
    <property type="entry name" value="SRCR_1"/>
    <property type="match status" value="1"/>
</dbReference>
<dbReference type="GO" id="GO:0005507">
    <property type="term" value="F:copper ion binding"/>
    <property type="evidence" value="ECO:0007669"/>
    <property type="project" value="InterPro"/>
</dbReference>
<evidence type="ECO:0000256" key="16">
    <source>
        <dbReference type="PROSITE-ProRule" id="PRU00196"/>
    </source>
</evidence>
<keyword evidence="11" id="KW-0186">Copper</keyword>
<feature type="disulfide bond" evidence="16">
    <location>
        <begin position="245"/>
        <end position="255"/>
    </location>
</feature>
<keyword evidence="12 16" id="KW-1015">Disulfide bond</keyword>
<evidence type="ECO:0000256" key="13">
    <source>
        <dbReference type="ARBA" id="ARBA00023180"/>
    </source>
</evidence>
<dbReference type="GO" id="GO:0005615">
    <property type="term" value="C:extracellular space"/>
    <property type="evidence" value="ECO:0007669"/>
    <property type="project" value="TreeGrafter"/>
</dbReference>
<dbReference type="FunFam" id="3.10.250.10:FF:000008">
    <property type="entry name" value="Lysyl oxidase homolog 2"/>
    <property type="match status" value="1"/>
</dbReference>
<comment type="subcellular location">
    <subcellularLocation>
        <location evidence="2">Secreted</location>
        <location evidence="2">Extracellular space</location>
    </subcellularLocation>
</comment>
<feature type="domain" description="SRCR" evidence="18">
    <location>
        <begin position="175"/>
        <end position="281"/>
    </location>
</feature>
<keyword evidence="6" id="KW-0479">Metal-binding</keyword>
<keyword evidence="13" id="KW-0325">Glycoprotein</keyword>
<dbReference type="PROSITE" id="PS00926">
    <property type="entry name" value="LYSYL_OXIDASE"/>
    <property type="match status" value="1"/>
</dbReference>
<evidence type="ECO:0000256" key="5">
    <source>
        <dbReference type="ARBA" id="ARBA00022525"/>
    </source>
</evidence>
<comment type="catalytic activity">
    <reaction evidence="15">
        <text>L-lysyl-[protein] + O2 + H2O = (S)-2-amino-6-oxohexanoyl-[protein] + H2O2 + NH4(+)</text>
        <dbReference type="Rhea" id="RHEA:24544"/>
        <dbReference type="Rhea" id="RHEA-COMP:9752"/>
        <dbReference type="Rhea" id="RHEA-COMP:12448"/>
        <dbReference type="ChEBI" id="CHEBI:15377"/>
        <dbReference type="ChEBI" id="CHEBI:15379"/>
        <dbReference type="ChEBI" id="CHEBI:16240"/>
        <dbReference type="ChEBI" id="CHEBI:28938"/>
        <dbReference type="ChEBI" id="CHEBI:29969"/>
        <dbReference type="ChEBI" id="CHEBI:131803"/>
        <dbReference type="EC" id="1.4.3.13"/>
    </reaction>
</comment>
<dbReference type="EMBL" id="GAKT01000144">
    <property type="protein sequence ID" value="JAA92918.1"/>
    <property type="molecule type" value="mRNA"/>
</dbReference>
<evidence type="ECO:0000256" key="8">
    <source>
        <dbReference type="ARBA" id="ARBA00022737"/>
    </source>
</evidence>
<keyword evidence="7 17" id="KW-0732">Signal</keyword>
<dbReference type="AlphaFoldDB" id="T1E173"/>
<evidence type="ECO:0000256" key="3">
    <source>
        <dbReference type="ARBA" id="ARBA00007492"/>
    </source>
</evidence>
<sequence>MHSIYLTLAFLVATLLPTSIGIPRNRTSRRTVRRHPRNVKEGTLRLIGGKTPREGNVEIYHMGTWGSICDDEWDLREANIACRSLGFPNATRGTHNSEFGRGRRKIWMDNLYCKGDEGNLDSCRFDGWGSHDCAATEAAGVICEPKIEPEIASLVSKGVLVKPKQKLHKHKAIDVRLRGGRYPFEGRVEVRIGKRDWGVVCGDGWSLLEANVVCQQLGLGYGSAAIQSSYFGGHHDNIVLSGVQCTGRESNLTECLYEAIGKVSKVSCPGREENIAGVACAEELPDLVPDEQEVERSAYLEDRQLLYLQCAMEENCLASEAYKLDKNDYGWLYEQRRLLRFTARIGNIGTTDFRPFLPKHAWQWHMCHLHYHSMEVFAHFDIIDRQGQKVAEGHKASFCLEDNNCRPGVEKKYACANYGDQGISVGCTDTYLHNIDCQWIDITDLQPGLYNFKVSINPEFKVAELSYDNNAAVCTLFYNAVSARLFNCTLQRP</sequence>
<feature type="disulfide bond" evidence="16">
    <location>
        <begin position="69"/>
        <end position="133"/>
    </location>
</feature>
<feature type="domain" description="SRCR" evidence="18">
    <location>
        <begin position="44"/>
        <end position="144"/>
    </location>
</feature>
<keyword evidence="4" id="KW-0886">LTQ</keyword>
<dbReference type="SUPFAM" id="SSF56487">
    <property type="entry name" value="SRCR-like"/>
    <property type="match status" value="2"/>
</dbReference>
<dbReference type="GO" id="GO:0004720">
    <property type="term" value="F:protein-lysine 6-oxidase activity"/>
    <property type="evidence" value="ECO:0007669"/>
    <property type="project" value="UniProtKB-EC"/>
</dbReference>
<comment type="similarity">
    <text evidence="3">Belongs to the lysyl oxidase family.</text>
</comment>
<evidence type="ECO:0000256" key="10">
    <source>
        <dbReference type="ARBA" id="ARBA00023002"/>
    </source>
</evidence>
<dbReference type="InterPro" id="IPR036772">
    <property type="entry name" value="SRCR-like_dom_sf"/>
</dbReference>
<feature type="disulfide bond" evidence="16">
    <location>
        <begin position="113"/>
        <end position="123"/>
    </location>
</feature>
<feature type="disulfide bond" evidence="16">
    <location>
        <begin position="82"/>
        <end position="143"/>
    </location>
</feature>
<keyword evidence="9" id="KW-0801">TPQ</keyword>
<dbReference type="InterPro" id="IPR001190">
    <property type="entry name" value="SRCR"/>
</dbReference>
<protein>
    <recommendedName>
        <fullName evidence="14">protein-lysine 6-oxidase</fullName>
        <ecNumber evidence="14">1.4.3.13</ecNumber>
    </recommendedName>
</protein>
<comment type="caution">
    <text evidence="16">Lacks conserved residue(s) required for the propagation of feature annotation.</text>
</comment>
<organism evidence="19">
    <name type="scientific">Cupiennius salei</name>
    <name type="common">American wandering spider</name>
    <dbReference type="NCBI Taxonomy" id="6928"/>
    <lineage>
        <taxon>Eukaryota</taxon>
        <taxon>Metazoa</taxon>
        <taxon>Ecdysozoa</taxon>
        <taxon>Arthropoda</taxon>
        <taxon>Chelicerata</taxon>
        <taxon>Arachnida</taxon>
        <taxon>Araneae</taxon>
        <taxon>Araneomorphae</taxon>
        <taxon>Entelegynae</taxon>
        <taxon>Lycosoidea</taxon>
        <taxon>Ctenidae</taxon>
        <taxon>Cupiennius</taxon>
    </lineage>
</organism>
<evidence type="ECO:0000256" key="6">
    <source>
        <dbReference type="ARBA" id="ARBA00022723"/>
    </source>
</evidence>
<evidence type="ECO:0000259" key="18">
    <source>
        <dbReference type="PROSITE" id="PS50287"/>
    </source>
</evidence>
<dbReference type="InterPro" id="IPR019828">
    <property type="entry name" value="Lysyl_oxidase_CS"/>
</dbReference>
<keyword evidence="5" id="KW-0964">Secreted</keyword>
<evidence type="ECO:0000256" key="14">
    <source>
        <dbReference type="ARBA" id="ARBA00038869"/>
    </source>
</evidence>
<accession>T1E173</accession>
<evidence type="ECO:0000256" key="2">
    <source>
        <dbReference type="ARBA" id="ARBA00004239"/>
    </source>
</evidence>
<keyword evidence="10" id="KW-0560">Oxidoreductase</keyword>
<dbReference type="InterPro" id="IPR001695">
    <property type="entry name" value="Lysyl_oxidase"/>
</dbReference>